<proteinExistence type="predicted"/>
<evidence type="ECO:0000313" key="2">
    <source>
        <dbReference type="Proteomes" id="UP000077752"/>
    </source>
</evidence>
<name>A0A177ST65_PSEPU</name>
<dbReference type="Proteomes" id="UP000077752">
    <property type="component" value="Unassembled WGS sequence"/>
</dbReference>
<gene>
    <name evidence="1" type="ORF">AYO28_09670</name>
</gene>
<reference evidence="1 2" key="1">
    <citation type="submission" date="2016-03" db="EMBL/GenBank/DDBJ databases">
        <title>Draft Genome Assembly of Pseudomonas putida strain CBF10-2.</title>
        <authorList>
            <person name="Iyer R.S."/>
            <person name="Damania A."/>
        </authorList>
    </citation>
    <scope>NUCLEOTIDE SEQUENCE [LARGE SCALE GENOMIC DNA]</scope>
    <source>
        <strain evidence="1 2">CBF10-2</strain>
    </source>
</reference>
<dbReference type="AlphaFoldDB" id="A0A177ST65"/>
<sequence length="102" mass="10803">MADVMGMSSQRVVPVALEDLVDEEAGGIATHLLDQQVDCDKAQFFRCSRAIGALSFRPFDLDVGIDAVAGHGDLTVAVLLKACRWFQGPCACMTGFGAVLSV</sequence>
<evidence type="ECO:0000313" key="1">
    <source>
        <dbReference type="EMBL" id="OAI94133.1"/>
    </source>
</evidence>
<comment type="caution">
    <text evidence="1">The sequence shown here is derived from an EMBL/GenBank/DDBJ whole genome shotgun (WGS) entry which is preliminary data.</text>
</comment>
<organism evidence="1 2">
    <name type="scientific">Pseudomonas putida</name>
    <name type="common">Arthrobacter siderocapsulatus</name>
    <dbReference type="NCBI Taxonomy" id="303"/>
    <lineage>
        <taxon>Bacteria</taxon>
        <taxon>Pseudomonadati</taxon>
        <taxon>Pseudomonadota</taxon>
        <taxon>Gammaproteobacteria</taxon>
        <taxon>Pseudomonadales</taxon>
        <taxon>Pseudomonadaceae</taxon>
        <taxon>Pseudomonas</taxon>
    </lineage>
</organism>
<dbReference type="EMBL" id="LUCV01000007">
    <property type="protein sequence ID" value="OAI94133.1"/>
    <property type="molecule type" value="Genomic_DNA"/>
</dbReference>
<protein>
    <submittedName>
        <fullName evidence="1">Uncharacterized protein</fullName>
    </submittedName>
</protein>
<accession>A0A177ST65</accession>